<name>A0A1Y6BS34_9NEIS</name>
<dbReference type="EMBL" id="FXAG01000007">
    <property type="protein sequence ID" value="SMF17071.1"/>
    <property type="molecule type" value="Genomic_DNA"/>
</dbReference>
<evidence type="ECO:0000313" key="3">
    <source>
        <dbReference type="Proteomes" id="UP000192920"/>
    </source>
</evidence>
<sequence length="273" mass="28642">MSSGKKVRLSRLRQMASGKSLIVPMDHGATLGPIEGLADLASAVSHLCGASAQVQGVVLHRGAMAWVGEMLPPHLMPPRILHISSSTALSADASAKSQVACVEDALQIGADAVSIHVNLGVDSENQMMRDFGTVVSHCQRWNMPLLAMVYVRRKGQVSNDVSDVKLGARVAAEMGADLVKVSYPGSAAAMREVVDGCFSPVLIAGGEKSDTPQAALQMVRAAMTGGAAGVCIGRNFFQAHDPTGFLRAMAEAVHGTQPAAQWVHRSRREAALA</sequence>
<keyword evidence="3" id="KW-1185">Reference proteome</keyword>
<dbReference type="SUPFAM" id="SSF51569">
    <property type="entry name" value="Aldolase"/>
    <property type="match status" value="1"/>
</dbReference>
<proteinExistence type="predicted"/>
<dbReference type="PANTHER" id="PTHR47916">
    <property type="entry name" value="FRUCTOSE-BISPHOSPHATE ALDOLASE CLASS 1"/>
    <property type="match status" value="1"/>
</dbReference>
<dbReference type="InterPro" id="IPR050456">
    <property type="entry name" value="DeoC/FbaB_aldolase"/>
</dbReference>
<accession>A0A1Y6BS34</accession>
<dbReference type="Pfam" id="PF01791">
    <property type="entry name" value="DeoC"/>
    <property type="match status" value="1"/>
</dbReference>
<dbReference type="PIRSF" id="PIRSF038992">
    <property type="entry name" value="Aldolase_Ia"/>
    <property type="match status" value="1"/>
</dbReference>
<dbReference type="GO" id="GO:0004332">
    <property type="term" value="F:fructose-bisphosphate aldolase activity"/>
    <property type="evidence" value="ECO:0007669"/>
    <property type="project" value="InterPro"/>
</dbReference>
<dbReference type="AlphaFoldDB" id="A0A1Y6BS34"/>
<gene>
    <name evidence="2" type="ORF">SAMN02745746_01686</name>
</gene>
<dbReference type="Proteomes" id="UP000192920">
    <property type="component" value="Unassembled WGS sequence"/>
</dbReference>
<feature type="active site" description="Proton donor" evidence="1">
    <location>
        <position position="150"/>
    </location>
</feature>
<evidence type="ECO:0000313" key="2">
    <source>
        <dbReference type="EMBL" id="SMF17071.1"/>
    </source>
</evidence>
<organism evidence="2 3">
    <name type="scientific">Pseudogulbenkiania subflava DSM 22618</name>
    <dbReference type="NCBI Taxonomy" id="1123014"/>
    <lineage>
        <taxon>Bacteria</taxon>
        <taxon>Pseudomonadati</taxon>
        <taxon>Pseudomonadota</taxon>
        <taxon>Betaproteobacteria</taxon>
        <taxon>Neisseriales</taxon>
        <taxon>Chromobacteriaceae</taxon>
        <taxon>Pseudogulbenkiania</taxon>
    </lineage>
</organism>
<feature type="active site" description="Schiff-base intermediate with dihydroxyacetone-P" evidence="1">
    <location>
        <position position="180"/>
    </location>
</feature>
<dbReference type="InterPro" id="IPR002915">
    <property type="entry name" value="DeoC/FbaB/LacD_aldolase"/>
</dbReference>
<reference evidence="3" key="1">
    <citation type="submission" date="2017-04" db="EMBL/GenBank/DDBJ databases">
        <authorList>
            <person name="Varghese N."/>
            <person name="Submissions S."/>
        </authorList>
    </citation>
    <scope>NUCLEOTIDE SEQUENCE [LARGE SCALE GENOMIC DNA]</scope>
    <source>
        <strain evidence="3">DSM 22618</strain>
    </source>
</reference>
<dbReference type="InterPro" id="IPR041720">
    <property type="entry name" value="FbaB-like"/>
</dbReference>
<dbReference type="STRING" id="1123014.SAMN02745746_01686"/>
<dbReference type="SMART" id="SM01133">
    <property type="entry name" value="DeoC"/>
    <property type="match status" value="1"/>
</dbReference>
<dbReference type="NCBIfam" id="NF005556">
    <property type="entry name" value="PRK07226.1"/>
    <property type="match status" value="1"/>
</dbReference>
<dbReference type="Gene3D" id="3.20.20.70">
    <property type="entry name" value="Aldolase class I"/>
    <property type="match status" value="1"/>
</dbReference>
<dbReference type="RefSeq" id="WP_085275980.1">
    <property type="nucleotide sequence ID" value="NZ_FXAG01000007.1"/>
</dbReference>
<dbReference type="CDD" id="cd00958">
    <property type="entry name" value="DhnA"/>
    <property type="match status" value="1"/>
</dbReference>
<dbReference type="PANTHER" id="PTHR47916:SF1">
    <property type="entry name" value="3-HYDROXY-5-PHOSPHONOOXYPENTANE-2,4-DIONE THIOLASE"/>
    <property type="match status" value="1"/>
</dbReference>
<evidence type="ECO:0000256" key="1">
    <source>
        <dbReference type="PIRSR" id="PIRSR038992-1"/>
    </source>
</evidence>
<protein>
    <submittedName>
        <fullName evidence="2">2-amino-3,7-dideoxy-D-threo-hept-6-ulosonate synthase</fullName>
    </submittedName>
</protein>
<dbReference type="InterPro" id="IPR013785">
    <property type="entry name" value="Aldolase_TIM"/>
</dbReference>